<organism evidence="1 2">
    <name type="scientific">Stylosanthes scabra</name>
    <dbReference type="NCBI Taxonomy" id="79078"/>
    <lineage>
        <taxon>Eukaryota</taxon>
        <taxon>Viridiplantae</taxon>
        <taxon>Streptophyta</taxon>
        <taxon>Embryophyta</taxon>
        <taxon>Tracheophyta</taxon>
        <taxon>Spermatophyta</taxon>
        <taxon>Magnoliopsida</taxon>
        <taxon>eudicotyledons</taxon>
        <taxon>Gunneridae</taxon>
        <taxon>Pentapetalae</taxon>
        <taxon>rosids</taxon>
        <taxon>fabids</taxon>
        <taxon>Fabales</taxon>
        <taxon>Fabaceae</taxon>
        <taxon>Papilionoideae</taxon>
        <taxon>50 kb inversion clade</taxon>
        <taxon>dalbergioids sensu lato</taxon>
        <taxon>Dalbergieae</taxon>
        <taxon>Pterocarpus clade</taxon>
        <taxon>Stylosanthes</taxon>
    </lineage>
</organism>
<comment type="caution">
    <text evidence="1">The sequence shown here is derived from an EMBL/GenBank/DDBJ whole genome shotgun (WGS) entry which is preliminary data.</text>
</comment>
<name>A0ABU6X2H0_9FABA</name>
<gene>
    <name evidence="1" type="ORF">PIB30_109872</name>
</gene>
<keyword evidence="2" id="KW-1185">Reference proteome</keyword>
<protein>
    <submittedName>
        <fullName evidence="1">Uncharacterized protein</fullName>
    </submittedName>
</protein>
<evidence type="ECO:0000313" key="1">
    <source>
        <dbReference type="EMBL" id="MED6190833.1"/>
    </source>
</evidence>
<feature type="non-terminal residue" evidence="1">
    <location>
        <position position="117"/>
    </location>
</feature>
<evidence type="ECO:0000313" key="2">
    <source>
        <dbReference type="Proteomes" id="UP001341840"/>
    </source>
</evidence>
<dbReference type="EMBL" id="JASCZI010187116">
    <property type="protein sequence ID" value="MED6190833.1"/>
    <property type="molecule type" value="Genomic_DNA"/>
</dbReference>
<reference evidence="1 2" key="1">
    <citation type="journal article" date="2023" name="Plants (Basel)">
        <title>Bridging the Gap: Combining Genomics and Transcriptomics Approaches to Understand Stylosanthes scabra, an Orphan Legume from the Brazilian Caatinga.</title>
        <authorList>
            <person name="Ferreira-Neto J.R.C."/>
            <person name="da Silva M.D."/>
            <person name="Binneck E."/>
            <person name="de Melo N.F."/>
            <person name="da Silva R.H."/>
            <person name="de Melo A.L.T.M."/>
            <person name="Pandolfi V."/>
            <person name="Bustamante F.O."/>
            <person name="Brasileiro-Vidal A.C."/>
            <person name="Benko-Iseppon A.M."/>
        </authorList>
    </citation>
    <scope>NUCLEOTIDE SEQUENCE [LARGE SCALE GENOMIC DNA]</scope>
    <source>
        <tissue evidence="1">Leaves</tissue>
    </source>
</reference>
<proteinExistence type="predicted"/>
<dbReference type="Proteomes" id="UP001341840">
    <property type="component" value="Unassembled WGS sequence"/>
</dbReference>
<sequence>MADRKVDRKRKGKAVSTSSQVVPRFKTLHHVAHLNATLSARRALPELTIQVDTSIFNPIRFQIQQRKWEKFTKQIQVVGHLMVKKFYAIAWEPDKAKRKPYSYTSIVSHVARILKRG</sequence>
<accession>A0ABU6X2H0</accession>